<dbReference type="AlphaFoldDB" id="A0A0K1S7W7"/>
<dbReference type="RefSeq" id="WP_052277833.1">
    <property type="nucleotide sequence ID" value="NZ_CP011339.1"/>
</dbReference>
<dbReference type="EMBL" id="CP011339">
    <property type="protein sequence ID" value="AKV70227.1"/>
    <property type="molecule type" value="Genomic_DNA"/>
</dbReference>
<dbReference type="KEGG" id="mpk:VL20_5386"/>
<dbReference type="PATRIC" id="fig|1638788.3.peg.5434"/>
<dbReference type="Pfam" id="PF00535">
    <property type="entry name" value="Glycos_transf_2"/>
    <property type="match status" value="1"/>
</dbReference>
<reference evidence="3 4" key="1">
    <citation type="journal article" date="2016" name="Stand. Genomic Sci.">
        <title>Complete genome sequence and genomic characterization of Microcystis panniformis FACHB 1757 by third-generation sequencing.</title>
        <authorList>
            <person name="Zhang J.Y."/>
            <person name="Guan R."/>
            <person name="Zhang H.J."/>
            <person name="Li H."/>
            <person name="Xiao P."/>
            <person name="Yu G.L."/>
            <person name="Du L."/>
            <person name="Cao D.M."/>
            <person name="Zhu B.C."/>
            <person name="Li R.H."/>
            <person name="Lu Z.H."/>
        </authorList>
    </citation>
    <scope>NUCLEOTIDE SEQUENCE [LARGE SCALE GENOMIC DNA]</scope>
    <source>
        <strain evidence="3 4">FACHB-1757</strain>
    </source>
</reference>
<feature type="transmembrane region" description="Helical" evidence="1">
    <location>
        <begin position="330"/>
        <end position="348"/>
    </location>
</feature>
<dbReference type="PANTHER" id="PTHR43646:SF3">
    <property type="entry name" value="SLR1566 PROTEIN"/>
    <property type="match status" value="1"/>
</dbReference>
<dbReference type="PANTHER" id="PTHR43646">
    <property type="entry name" value="GLYCOSYLTRANSFERASE"/>
    <property type="match status" value="1"/>
</dbReference>
<feature type="transmembrane region" description="Helical" evidence="1">
    <location>
        <begin position="299"/>
        <end position="323"/>
    </location>
</feature>
<sequence length="395" mass="44418">MTFFLLLVTSLSLIIWLYLILARGQFWLSNQKINPVTYPLTNYPKVSAIIPARNEADVLPISLTSLFNQDYQGEFSIILIDDQSSDDTGKVAQKIADKSHKSEQITIISGQPLEIGWTGKLWAMKQGITEATEKFAPDYFLFTDADIAHPPDNLTQLVTKAVQEKQALVSLMVLLRCDSFWEKFLIPAFVFFFEKLYPFPLVNNPNSPIAAAAGGCILIRRDILEKIGSIDILKQALIDDCSLAIAVKKYLQNHSENTEKSIWLGLTETTYSLRPYPDLASIWNMVARTAFTQLNYSTLWLIGTIFGMFLTYLAAPLGLIWGLVLKQTSIIIISTITLLLIALSYSPTLRLYKLSPLRALTLPLIALFYSLMTVDSALRYWRGQGGGWKGRVYPN</sequence>
<evidence type="ECO:0000256" key="1">
    <source>
        <dbReference type="SAM" id="Phobius"/>
    </source>
</evidence>
<feature type="transmembrane region" description="Helical" evidence="1">
    <location>
        <begin position="360"/>
        <end position="381"/>
    </location>
</feature>
<evidence type="ECO:0000259" key="2">
    <source>
        <dbReference type="Pfam" id="PF00535"/>
    </source>
</evidence>
<keyword evidence="1" id="KW-0472">Membrane</keyword>
<keyword evidence="3" id="KW-0808">Transferase</keyword>
<protein>
    <submittedName>
        <fullName evidence="3">Glycosyl transferase family 2</fullName>
    </submittedName>
</protein>
<dbReference type="InterPro" id="IPR001173">
    <property type="entry name" value="Glyco_trans_2-like"/>
</dbReference>
<dbReference type="GO" id="GO:0016740">
    <property type="term" value="F:transferase activity"/>
    <property type="evidence" value="ECO:0007669"/>
    <property type="project" value="UniProtKB-KW"/>
</dbReference>
<feature type="domain" description="Glycosyltransferase 2-like" evidence="2">
    <location>
        <begin position="47"/>
        <end position="228"/>
    </location>
</feature>
<dbReference type="Gene3D" id="3.90.550.10">
    <property type="entry name" value="Spore Coat Polysaccharide Biosynthesis Protein SpsA, Chain A"/>
    <property type="match status" value="1"/>
</dbReference>
<proteinExistence type="predicted"/>
<keyword evidence="4" id="KW-1185">Reference proteome</keyword>
<dbReference type="InterPro" id="IPR029044">
    <property type="entry name" value="Nucleotide-diphossugar_trans"/>
</dbReference>
<organism evidence="3 4">
    <name type="scientific">Microcystis panniformis FACHB-1757</name>
    <dbReference type="NCBI Taxonomy" id="1638788"/>
    <lineage>
        <taxon>Bacteria</taxon>
        <taxon>Bacillati</taxon>
        <taxon>Cyanobacteriota</taxon>
        <taxon>Cyanophyceae</taxon>
        <taxon>Oscillatoriophycideae</taxon>
        <taxon>Chroococcales</taxon>
        <taxon>Microcystaceae</taxon>
        <taxon>Microcystis</taxon>
    </lineage>
</organism>
<keyword evidence="1" id="KW-0812">Transmembrane</keyword>
<dbReference type="SUPFAM" id="SSF53448">
    <property type="entry name" value="Nucleotide-diphospho-sugar transferases"/>
    <property type="match status" value="1"/>
</dbReference>
<accession>A0A0K1S7W7</accession>
<dbReference type="NCBIfam" id="TIGR03469">
    <property type="entry name" value="HpnB"/>
    <property type="match status" value="1"/>
</dbReference>
<keyword evidence="1" id="KW-1133">Transmembrane helix</keyword>
<evidence type="ECO:0000313" key="4">
    <source>
        <dbReference type="Proteomes" id="UP000068167"/>
    </source>
</evidence>
<dbReference type="Proteomes" id="UP000068167">
    <property type="component" value="Chromosome"/>
</dbReference>
<dbReference type="InterPro" id="IPR017832">
    <property type="entry name" value="Glyco_trans_2_hopen-assoc_HpnB"/>
</dbReference>
<gene>
    <name evidence="3" type="ORF">VL20_5386</name>
</gene>
<evidence type="ECO:0000313" key="3">
    <source>
        <dbReference type="EMBL" id="AKV70227.1"/>
    </source>
</evidence>
<name>A0A0K1S7W7_9CHRO</name>